<accession>A0A1I1WAG2</accession>
<organism evidence="1 2">
    <name type="scientific">Thermophagus xiamenensis</name>
    <dbReference type="NCBI Taxonomy" id="385682"/>
    <lineage>
        <taxon>Bacteria</taxon>
        <taxon>Pseudomonadati</taxon>
        <taxon>Bacteroidota</taxon>
        <taxon>Bacteroidia</taxon>
        <taxon>Marinilabiliales</taxon>
        <taxon>Marinilabiliaceae</taxon>
        <taxon>Thermophagus</taxon>
    </lineage>
</organism>
<dbReference type="AlphaFoldDB" id="A0A1I1WAG2"/>
<proteinExistence type="predicted"/>
<dbReference type="RefSeq" id="WP_237706152.1">
    <property type="nucleotide sequence ID" value="NZ_AFSL01000073.1"/>
</dbReference>
<dbReference type="InParanoid" id="A0A1I1WAG2"/>
<sequence length="115" mass="13436">MLQKAWANYAQTIESKNPRLFSMLMAHSPRLKGKHAVVFPLQNETQEVELVREKGPLMRFLRKELKNARLQLEVEYVREESEPTKAFTAADKYKLLVQKNPVLDKLRDALNLDLE</sequence>
<dbReference type="Proteomes" id="UP000181976">
    <property type="component" value="Unassembled WGS sequence"/>
</dbReference>
<dbReference type="eggNOG" id="COG2812">
    <property type="taxonomic scope" value="Bacteria"/>
</dbReference>
<gene>
    <name evidence="1" type="ORF">SAMN05444380_10419</name>
</gene>
<keyword evidence="2" id="KW-1185">Reference proteome</keyword>
<protein>
    <submittedName>
        <fullName evidence="1">DNA polymerase-3 subunit gamma/tau</fullName>
    </submittedName>
</protein>
<evidence type="ECO:0000313" key="1">
    <source>
        <dbReference type="EMBL" id="SFD92031.1"/>
    </source>
</evidence>
<evidence type="ECO:0000313" key="2">
    <source>
        <dbReference type="Proteomes" id="UP000181976"/>
    </source>
</evidence>
<dbReference type="STRING" id="385682.SAMN05444380_10419"/>
<reference evidence="1 2" key="1">
    <citation type="submission" date="2016-10" db="EMBL/GenBank/DDBJ databases">
        <authorList>
            <person name="de Groot N.N."/>
        </authorList>
    </citation>
    <scope>NUCLEOTIDE SEQUENCE [LARGE SCALE GENOMIC DNA]</scope>
    <source>
        <strain evidence="1 2">DSM 19012</strain>
    </source>
</reference>
<dbReference type="EMBL" id="FONA01000004">
    <property type="protein sequence ID" value="SFD92031.1"/>
    <property type="molecule type" value="Genomic_DNA"/>
</dbReference>
<name>A0A1I1WAG2_9BACT</name>